<sequence length="283" mass="31998">MLVELPYELIRDIVELAAQPPADLSWVAGSLSLVCRDVHAWIHPWLVHTVFVDKSQRDAFYELAASKPASYYAPTRHFLQRGFFDYEPPPPAVLAALAAVQSFTLDSEALNTLALAEAFSPERLFLLSFATGRGTWIDSAHAFGNLTHLRVLERAHWRSVAECAPRLKRVCIDRKITDVLGLDELASQVSGALDLPDCERVVLRLDLHWQVDQPWPHGAPEEPWADILDSLRSLADPRVFIYRVGVDQRIPFDMPAVYWFRVCAKEARTDVDPWNQGDSVLDM</sequence>
<dbReference type="OrthoDB" id="3145912at2759"/>
<dbReference type="Proteomes" id="UP000077266">
    <property type="component" value="Unassembled WGS sequence"/>
</dbReference>
<organism evidence="1 2">
    <name type="scientific">Exidia glandulosa HHB12029</name>
    <dbReference type="NCBI Taxonomy" id="1314781"/>
    <lineage>
        <taxon>Eukaryota</taxon>
        <taxon>Fungi</taxon>
        <taxon>Dikarya</taxon>
        <taxon>Basidiomycota</taxon>
        <taxon>Agaricomycotina</taxon>
        <taxon>Agaricomycetes</taxon>
        <taxon>Auriculariales</taxon>
        <taxon>Exidiaceae</taxon>
        <taxon>Exidia</taxon>
    </lineage>
</organism>
<evidence type="ECO:0008006" key="3">
    <source>
        <dbReference type="Google" id="ProtNLM"/>
    </source>
</evidence>
<dbReference type="EMBL" id="KV426252">
    <property type="protein sequence ID" value="KZV83858.1"/>
    <property type="molecule type" value="Genomic_DNA"/>
</dbReference>
<evidence type="ECO:0000313" key="1">
    <source>
        <dbReference type="EMBL" id="KZV83858.1"/>
    </source>
</evidence>
<dbReference type="InParanoid" id="A0A165D617"/>
<dbReference type="AlphaFoldDB" id="A0A165D617"/>
<reference evidence="1 2" key="1">
    <citation type="journal article" date="2016" name="Mol. Biol. Evol.">
        <title>Comparative Genomics of Early-Diverging Mushroom-Forming Fungi Provides Insights into the Origins of Lignocellulose Decay Capabilities.</title>
        <authorList>
            <person name="Nagy L.G."/>
            <person name="Riley R."/>
            <person name="Tritt A."/>
            <person name="Adam C."/>
            <person name="Daum C."/>
            <person name="Floudas D."/>
            <person name="Sun H."/>
            <person name="Yadav J.S."/>
            <person name="Pangilinan J."/>
            <person name="Larsson K.H."/>
            <person name="Matsuura K."/>
            <person name="Barry K."/>
            <person name="Labutti K."/>
            <person name="Kuo R."/>
            <person name="Ohm R.A."/>
            <person name="Bhattacharya S.S."/>
            <person name="Shirouzu T."/>
            <person name="Yoshinaga Y."/>
            <person name="Martin F.M."/>
            <person name="Grigoriev I.V."/>
            <person name="Hibbett D.S."/>
        </authorList>
    </citation>
    <scope>NUCLEOTIDE SEQUENCE [LARGE SCALE GENOMIC DNA]</scope>
    <source>
        <strain evidence="1 2">HHB12029</strain>
    </source>
</reference>
<gene>
    <name evidence="1" type="ORF">EXIGLDRAFT_777152</name>
</gene>
<proteinExistence type="predicted"/>
<evidence type="ECO:0000313" key="2">
    <source>
        <dbReference type="Proteomes" id="UP000077266"/>
    </source>
</evidence>
<name>A0A165D617_EXIGL</name>
<protein>
    <recommendedName>
        <fullName evidence="3">F-box domain-containing protein</fullName>
    </recommendedName>
</protein>
<keyword evidence="2" id="KW-1185">Reference proteome</keyword>
<accession>A0A165D617</accession>